<sequence length="155" mass="17799">MRHRGGNSILFIVLAKWPPNSMAIVLMQHLMKKKFSGVRETGIGNWHAGNNPDHRAIACMRKHGVAMKHYARQIKKSDFTYYDYIIGMDHENMNDLKSIAPKDSTAKTDLWGSFDPEKELIIEDPYYDDGDEGFEKCYAQCLRCSNGFLDTLDSY</sequence>
<evidence type="ECO:0000256" key="1">
    <source>
        <dbReference type="ARBA" id="ARBA00004496"/>
    </source>
</evidence>
<dbReference type="GO" id="GO:0003993">
    <property type="term" value="F:acid phosphatase activity"/>
    <property type="evidence" value="ECO:0007669"/>
    <property type="project" value="UniProtKB-UniRule"/>
</dbReference>
<protein>
    <recommendedName>
        <fullName evidence="7">Low molecular weight phosphotyrosine protein phosphatase</fullName>
        <shortName evidence="7">LMW-PTP</shortName>
        <shortName evidence="7">LMW-PTPase</shortName>
        <ecNumber evidence="7">3.1.3.2</ecNumber>
        <ecNumber evidence="7">3.1.3.48</ecNumber>
    </recommendedName>
    <alternativeName>
        <fullName evidence="7">Low molecular weight cytosolic acid phosphatase</fullName>
    </alternativeName>
</protein>
<keyword evidence="11" id="KW-1185">Reference proteome</keyword>
<evidence type="ECO:0000256" key="3">
    <source>
        <dbReference type="ARBA" id="ARBA00022490"/>
    </source>
</evidence>
<dbReference type="EMBL" id="CAXKWB010085465">
    <property type="protein sequence ID" value="CAL4210344.1"/>
    <property type="molecule type" value="Genomic_DNA"/>
</dbReference>
<feature type="signal peptide" evidence="8">
    <location>
        <begin position="1"/>
        <end position="23"/>
    </location>
</feature>
<dbReference type="InterPro" id="IPR002115">
    <property type="entry name" value="Tyr_Pase_low_mol_wt_mml"/>
</dbReference>
<evidence type="ECO:0000256" key="7">
    <source>
        <dbReference type="RuleBase" id="RU368115"/>
    </source>
</evidence>
<dbReference type="InterPro" id="IPR036196">
    <property type="entry name" value="Ptyr_pPase_sf"/>
</dbReference>
<feature type="chain" id="PRO_5043718857" description="Low molecular weight phosphotyrosine protein phosphatase" evidence="8">
    <location>
        <begin position="24"/>
        <end position="155"/>
    </location>
</feature>
<dbReference type="GO" id="GO:0005737">
    <property type="term" value="C:cytoplasm"/>
    <property type="evidence" value="ECO:0007669"/>
    <property type="project" value="UniProtKB-SubCell"/>
</dbReference>
<comment type="catalytic activity">
    <reaction evidence="7">
        <text>O-phospho-L-tyrosyl-[protein] + H2O = L-tyrosyl-[protein] + phosphate</text>
        <dbReference type="Rhea" id="RHEA:10684"/>
        <dbReference type="Rhea" id="RHEA-COMP:10136"/>
        <dbReference type="Rhea" id="RHEA-COMP:20101"/>
        <dbReference type="ChEBI" id="CHEBI:15377"/>
        <dbReference type="ChEBI" id="CHEBI:43474"/>
        <dbReference type="ChEBI" id="CHEBI:46858"/>
        <dbReference type="ChEBI" id="CHEBI:61978"/>
        <dbReference type="EC" id="3.1.3.48"/>
    </reaction>
</comment>
<dbReference type="InterPro" id="IPR050438">
    <property type="entry name" value="LMW_PTPase"/>
</dbReference>
<dbReference type="InterPro" id="IPR023485">
    <property type="entry name" value="Ptyr_pPase"/>
</dbReference>
<dbReference type="CDD" id="cd16343">
    <property type="entry name" value="LMWPTP"/>
    <property type="match status" value="1"/>
</dbReference>
<feature type="active site" description="Proton donor" evidence="6">
    <location>
        <position position="124"/>
    </location>
</feature>
<comment type="similarity">
    <text evidence="2 7">Belongs to the low molecular weight phosphotyrosine protein phosphatase family.</text>
</comment>
<reference evidence="10 11" key="1">
    <citation type="submission" date="2024-05" db="EMBL/GenBank/DDBJ databases">
        <authorList>
            <person name="Wallberg A."/>
        </authorList>
    </citation>
    <scope>NUCLEOTIDE SEQUENCE [LARGE SCALE GENOMIC DNA]</scope>
</reference>
<evidence type="ECO:0000256" key="8">
    <source>
        <dbReference type="SAM" id="SignalP"/>
    </source>
</evidence>
<evidence type="ECO:0000256" key="2">
    <source>
        <dbReference type="ARBA" id="ARBA00011063"/>
    </source>
</evidence>
<evidence type="ECO:0000259" key="9">
    <source>
        <dbReference type="SMART" id="SM00226"/>
    </source>
</evidence>
<comment type="subcellular location">
    <subcellularLocation>
        <location evidence="1 7">Cytoplasm</location>
    </subcellularLocation>
</comment>
<proteinExistence type="inferred from homology"/>
<comment type="function">
    <text evidence="7">Acts on tyrosine phosphorylated proteins, low-MW aryl phosphates and natural and synthetic acyl phosphates.</text>
</comment>
<keyword evidence="8" id="KW-0732">Signal</keyword>
<keyword evidence="5 7" id="KW-0904">Protein phosphatase</keyword>
<evidence type="ECO:0000256" key="4">
    <source>
        <dbReference type="ARBA" id="ARBA00022801"/>
    </source>
</evidence>
<keyword evidence="3 7" id="KW-0963">Cytoplasm</keyword>
<evidence type="ECO:0000313" key="10">
    <source>
        <dbReference type="EMBL" id="CAL4210344.1"/>
    </source>
</evidence>
<organism evidence="10 11">
    <name type="scientific">Meganyctiphanes norvegica</name>
    <name type="common">Northern krill</name>
    <name type="synonym">Thysanopoda norvegica</name>
    <dbReference type="NCBI Taxonomy" id="48144"/>
    <lineage>
        <taxon>Eukaryota</taxon>
        <taxon>Metazoa</taxon>
        <taxon>Ecdysozoa</taxon>
        <taxon>Arthropoda</taxon>
        <taxon>Crustacea</taxon>
        <taxon>Multicrustacea</taxon>
        <taxon>Malacostraca</taxon>
        <taxon>Eumalacostraca</taxon>
        <taxon>Eucarida</taxon>
        <taxon>Euphausiacea</taxon>
        <taxon>Euphausiidae</taxon>
        <taxon>Meganyctiphanes</taxon>
    </lineage>
</organism>
<comment type="catalytic activity">
    <reaction evidence="7">
        <text>a phosphate monoester + H2O = an alcohol + phosphate</text>
        <dbReference type="Rhea" id="RHEA:15017"/>
        <dbReference type="ChEBI" id="CHEBI:15377"/>
        <dbReference type="ChEBI" id="CHEBI:30879"/>
        <dbReference type="ChEBI" id="CHEBI:43474"/>
        <dbReference type="ChEBI" id="CHEBI:67140"/>
        <dbReference type="EC" id="3.1.3.2"/>
    </reaction>
</comment>
<dbReference type="PRINTS" id="PR00719">
    <property type="entry name" value="LMWPTPASE"/>
</dbReference>
<dbReference type="AlphaFoldDB" id="A0AAV2SMQ1"/>
<evidence type="ECO:0000313" key="11">
    <source>
        <dbReference type="Proteomes" id="UP001497623"/>
    </source>
</evidence>
<name>A0AAV2SMQ1_MEGNR</name>
<keyword evidence="4 7" id="KW-0378">Hydrolase</keyword>
<dbReference type="EC" id="3.1.3.2" evidence="7"/>
<gene>
    <name evidence="10" type="ORF">MNOR_LOCUS38295</name>
</gene>
<dbReference type="Pfam" id="PF01451">
    <property type="entry name" value="LMWPc"/>
    <property type="match status" value="1"/>
</dbReference>
<accession>A0AAV2SMQ1</accession>
<dbReference type="EC" id="3.1.3.48" evidence="7"/>
<dbReference type="SUPFAM" id="SSF52788">
    <property type="entry name" value="Phosphotyrosine protein phosphatases I"/>
    <property type="match status" value="1"/>
</dbReference>
<feature type="non-terminal residue" evidence="10">
    <location>
        <position position="155"/>
    </location>
</feature>
<dbReference type="GO" id="GO:0004726">
    <property type="term" value="F:non-membrane spanning protein tyrosine phosphatase activity"/>
    <property type="evidence" value="ECO:0007669"/>
    <property type="project" value="InterPro"/>
</dbReference>
<dbReference type="PANTHER" id="PTHR11717">
    <property type="entry name" value="LOW MOLECULAR WEIGHT PROTEIN TYROSINE PHOSPHATASE"/>
    <property type="match status" value="1"/>
</dbReference>
<dbReference type="PRINTS" id="PR00720">
    <property type="entry name" value="MAMMALPTPASE"/>
</dbReference>
<evidence type="ECO:0000256" key="6">
    <source>
        <dbReference type="PIRSR" id="PIRSR617867-1"/>
    </source>
</evidence>
<dbReference type="Proteomes" id="UP001497623">
    <property type="component" value="Unassembled WGS sequence"/>
</dbReference>
<comment type="caution">
    <text evidence="10">The sequence shown here is derived from an EMBL/GenBank/DDBJ whole genome shotgun (WGS) entry which is preliminary data.</text>
</comment>
<dbReference type="InterPro" id="IPR017867">
    <property type="entry name" value="Tyr_phospatase_low_mol_wt"/>
</dbReference>
<dbReference type="Gene3D" id="3.40.50.2300">
    <property type="match status" value="1"/>
</dbReference>
<feature type="domain" description="Phosphotyrosine protein phosphatase I" evidence="9">
    <location>
        <begin position="7"/>
        <end position="151"/>
    </location>
</feature>
<evidence type="ECO:0000256" key="5">
    <source>
        <dbReference type="ARBA" id="ARBA00022912"/>
    </source>
</evidence>
<dbReference type="SMART" id="SM00226">
    <property type="entry name" value="LMWPc"/>
    <property type="match status" value="1"/>
</dbReference>
<dbReference type="PANTHER" id="PTHR11717:SF7">
    <property type="entry name" value="LOW MOLECULAR WEIGHT PHOSPHOTYROSINE PROTEIN PHOSPHATASE"/>
    <property type="match status" value="1"/>
</dbReference>